<dbReference type="SUPFAM" id="SSF56235">
    <property type="entry name" value="N-terminal nucleophile aminohydrolases (Ntn hydrolases)"/>
    <property type="match status" value="1"/>
</dbReference>
<reference evidence="6" key="1">
    <citation type="journal article" date="2021" name="Microorganisms">
        <title>Acidisoma silvae sp. nov. and Acidisomacellulosilytica sp. nov., Two Acidophilic Bacteria Isolated from Decaying Wood, Hydrolyzing Cellulose and Producing Poly-3-hydroxybutyrate.</title>
        <authorList>
            <person name="Mieszkin S."/>
            <person name="Pouder E."/>
            <person name="Uroz S."/>
            <person name="Simon-Colin C."/>
            <person name="Alain K."/>
        </authorList>
    </citation>
    <scope>NUCLEOTIDE SEQUENCE</scope>
    <source>
        <strain evidence="6">HW T2.11</strain>
    </source>
</reference>
<evidence type="ECO:0000256" key="4">
    <source>
        <dbReference type="PIRSR" id="PIRSR001227-1"/>
    </source>
</evidence>
<dbReference type="PANTHER" id="PTHR34218:SF4">
    <property type="entry name" value="ACYL-HOMOSERINE LACTONE ACYLASE QUIP"/>
    <property type="match status" value="1"/>
</dbReference>
<keyword evidence="5" id="KW-0106">Calcium</keyword>
<organism evidence="6 7">
    <name type="scientific">Acidisoma silvae</name>
    <dbReference type="NCBI Taxonomy" id="2802396"/>
    <lineage>
        <taxon>Bacteria</taxon>
        <taxon>Pseudomonadati</taxon>
        <taxon>Pseudomonadota</taxon>
        <taxon>Alphaproteobacteria</taxon>
        <taxon>Acetobacterales</taxon>
        <taxon>Acidocellaceae</taxon>
        <taxon>Acidisoma</taxon>
    </lineage>
</organism>
<comment type="similarity">
    <text evidence="1">Belongs to the peptidase S45 family.</text>
</comment>
<proteinExistence type="inferred from homology"/>
<dbReference type="Gene3D" id="2.30.120.10">
    <property type="match status" value="1"/>
</dbReference>
<name>A0A963YNZ8_9PROT</name>
<dbReference type="AlphaFoldDB" id="A0A963YNZ8"/>
<protein>
    <submittedName>
        <fullName evidence="6">Penicillin acylase family protein</fullName>
    </submittedName>
</protein>
<dbReference type="InterPro" id="IPR043147">
    <property type="entry name" value="Penicillin_amidase_A-knob"/>
</dbReference>
<dbReference type="GO" id="GO:0046872">
    <property type="term" value="F:metal ion binding"/>
    <property type="evidence" value="ECO:0007669"/>
    <property type="project" value="UniProtKB-KW"/>
</dbReference>
<dbReference type="Proteomes" id="UP000708298">
    <property type="component" value="Unassembled WGS sequence"/>
</dbReference>
<dbReference type="InterPro" id="IPR023343">
    <property type="entry name" value="Penicillin_amidase_dom1"/>
</dbReference>
<feature type="binding site" evidence="5">
    <location>
        <position position="170"/>
    </location>
    <ligand>
        <name>Ca(2+)</name>
        <dbReference type="ChEBI" id="CHEBI:29108"/>
    </ligand>
</feature>
<keyword evidence="2" id="KW-0378">Hydrolase</keyword>
<keyword evidence="5" id="KW-0479">Metal-binding</keyword>
<dbReference type="EMBL" id="JAESVB010000001">
    <property type="protein sequence ID" value="MCB8874092.1"/>
    <property type="molecule type" value="Genomic_DNA"/>
</dbReference>
<evidence type="ECO:0000313" key="7">
    <source>
        <dbReference type="Proteomes" id="UP000708298"/>
    </source>
</evidence>
<dbReference type="PIRSF" id="PIRSF001227">
    <property type="entry name" value="Pen_acylase"/>
    <property type="match status" value="1"/>
</dbReference>
<reference evidence="6" key="2">
    <citation type="submission" date="2021-01" db="EMBL/GenBank/DDBJ databases">
        <authorList>
            <person name="Mieszkin S."/>
            <person name="Pouder E."/>
            <person name="Alain K."/>
        </authorList>
    </citation>
    <scope>NUCLEOTIDE SEQUENCE</scope>
    <source>
        <strain evidence="6">HW T2.11</strain>
    </source>
</reference>
<dbReference type="CDD" id="cd03747">
    <property type="entry name" value="Ntn_PGA_like"/>
    <property type="match status" value="1"/>
</dbReference>
<dbReference type="PANTHER" id="PTHR34218">
    <property type="entry name" value="PEPTIDASE S45 PENICILLIN AMIDASE"/>
    <property type="match status" value="1"/>
</dbReference>
<dbReference type="GO" id="GO:0017000">
    <property type="term" value="P:antibiotic biosynthetic process"/>
    <property type="evidence" value="ECO:0007669"/>
    <property type="project" value="InterPro"/>
</dbReference>
<gene>
    <name evidence="6" type="ORF">ASILVAE211_02775</name>
</gene>
<evidence type="ECO:0000256" key="1">
    <source>
        <dbReference type="ARBA" id="ARBA00006586"/>
    </source>
</evidence>
<sequence length="776" mass="83095">MLVVGLAALIWRILPPQDDTLQLAAVTDPVGVTFDSNDIPFIRAGSDTDAAAALGYIHARDRFFQMDLMRRAAGGDLAQLLGAAALPNDREMRMLGIRASAEADLRDLSPKAKAELQAYADGVNAWLQKRGRFTAPEYLLLGKPAPWTVVDSLLWGKTMGLWLSGNWRTELARLALSGKLPQDKIESLWPAASAAVPPADQALAGPAYPVSVTKLAANALSQIRQFPAPFTLPAQASNEWAVSGAHTDTGQPLLAGDPHLAFGFPGIWYLARIDTPSGMLAGATVPGLPFVLIGHNDHVAWTFTDAGGDTQDIFIEHVTADGQHYETPGGPQPFGHRREVIHVRGAADVVMDVLTTRHGPVIADDPAAHTVLAVDMGNLAPHDTDADGLLMLDHASRVADVGRAAPQITSPVMNLMAVDTGGNIALYTTGRIPLRRAGDGAWPQDGADGAHDWTGWAAGEALPHSVNPPSGVLVNANEPTVRPGFPVNISRDVYGDWRSTRIRDLLAAQRPQTLARFAGMQMDVVSDYARRLLPVLTGVTVPADDPAAKALGLLHHWDGSMTRDLPQPLIFNAWIHDFGNAVLTAGGVDPDSAPVLMDSFVQSLLLPPPAGTPPGHSAADLWCQSDCRPLLHQSLEHAVADLKHFYGTDADDWRWGNVHAALFAHPVLARLPLLGFLGRTMISVGGDASTINVAAPGFGPRRQEFTAVQGPELRGVYDIANLDRSLFVIAPGQSGDILDPHAFDFLQRWRAGGRVQLGPEPNVVSRQIRIMPQSHS</sequence>
<feature type="binding site" evidence="5">
    <location>
        <position position="309"/>
    </location>
    <ligand>
        <name>Ca(2+)</name>
        <dbReference type="ChEBI" id="CHEBI:29108"/>
    </ligand>
</feature>
<evidence type="ECO:0000256" key="3">
    <source>
        <dbReference type="ARBA" id="ARBA00023145"/>
    </source>
</evidence>
<dbReference type="Gene3D" id="1.10.1400.10">
    <property type="match status" value="1"/>
</dbReference>
<dbReference type="InterPro" id="IPR014395">
    <property type="entry name" value="Pen/GL7ACA/AHL_acylase"/>
</dbReference>
<dbReference type="InterPro" id="IPR043146">
    <property type="entry name" value="Penicillin_amidase_N_B-knob"/>
</dbReference>
<keyword evidence="3" id="KW-0865">Zymogen</keyword>
<feature type="binding site" evidence="5">
    <location>
        <position position="312"/>
    </location>
    <ligand>
        <name>Ca(2+)</name>
        <dbReference type="ChEBI" id="CHEBI:29108"/>
    </ligand>
</feature>
<dbReference type="Gene3D" id="3.60.20.10">
    <property type="entry name" value="Glutamine Phosphoribosylpyrophosphate, subunit 1, domain 1"/>
    <property type="match status" value="1"/>
</dbReference>
<evidence type="ECO:0000256" key="5">
    <source>
        <dbReference type="PIRSR" id="PIRSR001227-2"/>
    </source>
</evidence>
<evidence type="ECO:0000313" key="6">
    <source>
        <dbReference type="EMBL" id="MCB8874092.1"/>
    </source>
</evidence>
<accession>A0A963YNZ8</accession>
<dbReference type="GO" id="GO:0016811">
    <property type="term" value="F:hydrolase activity, acting on carbon-nitrogen (but not peptide) bonds, in linear amides"/>
    <property type="evidence" value="ECO:0007669"/>
    <property type="project" value="InterPro"/>
</dbReference>
<comment type="caution">
    <text evidence="6">The sequence shown here is derived from an EMBL/GenBank/DDBJ whole genome shotgun (WGS) entry which is preliminary data.</text>
</comment>
<evidence type="ECO:0000256" key="2">
    <source>
        <dbReference type="ARBA" id="ARBA00022801"/>
    </source>
</evidence>
<dbReference type="Gene3D" id="1.10.439.10">
    <property type="entry name" value="Penicillin Amidohydrolase, domain 1"/>
    <property type="match status" value="1"/>
</dbReference>
<dbReference type="Pfam" id="PF01804">
    <property type="entry name" value="Penicil_amidase"/>
    <property type="match status" value="1"/>
</dbReference>
<keyword evidence="7" id="KW-1185">Reference proteome</keyword>
<comment type="cofactor">
    <cofactor evidence="5">
        <name>Ca(2+)</name>
        <dbReference type="ChEBI" id="CHEBI:29108"/>
    </cofactor>
    <text evidence="5">Binds 1 Ca(2+) ion per dimer.</text>
</comment>
<dbReference type="InterPro" id="IPR002692">
    <property type="entry name" value="S45"/>
</dbReference>
<dbReference type="InterPro" id="IPR029055">
    <property type="entry name" value="Ntn_hydrolases_N"/>
</dbReference>
<feature type="active site" description="Nucleophile" evidence="4">
    <location>
        <position position="237"/>
    </location>
</feature>